<accession>A0A3S5CG90</accession>
<keyword evidence="3" id="KW-1185">Reference proteome</keyword>
<gene>
    <name evidence="2" type="ORF">PXEA_LOCUS12086</name>
</gene>
<dbReference type="AlphaFoldDB" id="A0A3S5CG90"/>
<dbReference type="EMBL" id="CAAALY010037930">
    <property type="protein sequence ID" value="VEL18646.1"/>
    <property type="molecule type" value="Genomic_DNA"/>
</dbReference>
<evidence type="ECO:0000256" key="1">
    <source>
        <dbReference type="SAM" id="MobiDB-lite"/>
    </source>
</evidence>
<evidence type="ECO:0000313" key="3">
    <source>
        <dbReference type="Proteomes" id="UP000784294"/>
    </source>
</evidence>
<feature type="compositionally biased region" description="Basic and acidic residues" evidence="1">
    <location>
        <begin position="105"/>
        <end position="120"/>
    </location>
</feature>
<protein>
    <submittedName>
        <fullName evidence="2">Uncharacterized protein</fullName>
    </submittedName>
</protein>
<evidence type="ECO:0000313" key="2">
    <source>
        <dbReference type="EMBL" id="VEL18646.1"/>
    </source>
</evidence>
<sequence>MDVLQKTAREVELLTPQGYASGLVLLVNSLRPVVRLGSLSSPTALPRNTCRQFCALASASSSAAAAVKRLNPPEGPEDTTITPEWHQAQQTTQQPARKASEEEEREKKKRVEQEEEEVKKRLSSGADELAAFNNVLFRDVVFTLLLPHDFFAGAAETEPVSVSDDEKSTSLFCDQAHEKATASIECDRILARLGVNWALVEAEDDCESTEEEIDDPETESRSDAVVKTLETVSFKPLFFVGNWSVIEAPESGAIGRFFSILQSILTLRLPLWSTE</sequence>
<dbReference type="Proteomes" id="UP000784294">
    <property type="component" value="Unassembled WGS sequence"/>
</dbReference>
<proteinExistence type="predicted"/>
<feature type="region of interest" description="Disordered" evidence="1">
    <location>
        <begin position="66"/>
        <end position="123"/>
    </location>
</feature>
<organism evidence="2 3">
    <name type="scientific">Protopolystoma xenopodis</name>
    <dbReference type="NCBI Taxonomy" id="117903"/>
    <lineage>
        <taxon>Eukaryota</taxon>
        <taxon>Metazoa</taxon>
        <taxon>Spiralia</taxon>
        <taxon>Lophotrochozoa</taxon>
        <taxon>Platyhelminthes</taxon>
        <taxon>Monogenea</taxon>
        <taxon>Polyopisthocotylea</taxon>
        <taxon>Polystomatidea</taxon>
        <taxon>Polystomatidae</taxon>
        <taxon>Protopolystoma</taxon>
    </lineage>
</organism>
<feature type="compositionally biased region" description="Polar residues" evidence="1">
    <location>
        <begin position="79"/>
        <end position="95"/>
    </location>
</feature>
<comment type="caution">
    <text evidence="2">The sequence shown here is derived from an EMBL/GenBank/DDBJ whole genome shotgun (WGS) entry which is preliminary data.</text>
</comment>
<reference evidence="2" key="1">
    <citation type="submission" date="2018-11" db="EMBL/GenBank/DDBJ databases">
        <authorList>
            <consortium name="Pathogen Informatics"/>
        </authorList>
    </citation>
    <scope>NUCLEOTIDE SEQUENCE</scope>
</reference>
<name>A0A3S5CG90_9PLAT</name>